<keyword evidence="1" id="KW-0812">Transmembrane</keyword>
<dbReference type="EMBL" id="JBHTOI010000048">
    <property type="protein sequence ID" value="MFD1419079.1"/>
    <property type="molecule type" value="Genomic_DNA"/>
</dbReference>
<feature type="transmembrane region" description="Helical" evidence="1">
    <location>
        <begin position="12"/>
        <end position="32"/>
    </location>
</feature>
<keyword evidence="1" id="KW-1133">Transmembrane helix</keyword>
<feature type="transmembrane region" description="Helical" evidence="1">
    <location>
        <begin position="38"/>
        <end position="56"/>
    </location>
</feature>
<keyword evidence="3" id="KW-1185">Reference proteome</keyword>
<comment type="caution">
    <text evidence="2">The sequence shown here is derived from an EMBL/GenBank/DDBJ whole genome shotgun (WGS) entry which is preliminary data.</text>
</comment>
<dbReference type="RefSeq" id="WP_225420952.1">
    <property type="nucleotide sequence ID" value="NZ_JBHTOI010000048.1"/>
</dbReference>
<evidence type="ECO:0000313" key="3">
    <source>
        <dbReference type="Proteomes" id="UP001597251"/>
    </source>
</evidence>
<dbReference type="Proteomes" id="UP001597251">
    <property type="component" value="Unassembled WGS sequence"/>
</dbReference>
<keyword evidence="1" id="KW-0472">Membrane</keyword>
<reference evidence="3" key="1">
    <citation type="journal article" date="2019" name="Int. J. Syst. Evol. Microbiol.">
        <title>The Global Catalogue of Microorganisms (GCM) 10K type strain sequencing project: providing services to taxonomists for standard genome sequencing and annotation.</title>
        <authorList>
            <consortium name="The Broad Institute Genomics Platform"/>
            <consortium name="The Broad Institute Genome Sequencing Center for Infectious Disease"/>
            <person name="Wu L."/>
            <person name="Ma J."/>
        </authorList>
    </citation>
    <scope>NUCLEOTIDE SEQUENCE [LARGE SCALE GENOMIC DNA]</scope>
    <source>
        <strain evidence="3">CCM 8936</strain>
    </source>
</reference>
<dbReference type="InterPro" id="IPR020215">
    <property type="entry name" value="EbsA-like"/>
</dbReference>
<proteinExistence type="predicted"/>
<sequence>MKKYYVQPTGSWGIIIWSLALSIIFFGIIMQLEIFELSIVPFVIWFVGIVYIIYILSNSWIKISKDQIVVKEPNYYKARSFDRKDVSLKYINDYLVMINFENHDYFPMKVVSTKKILSSIKREAGEINVISK</sequence>
<name>A0ABW4BV24_9LACO</name>
<dbReference type="Pfam" id="PF17255">
    <property type="entry name" value="EbsA"/>
    <property type="match status" value="1"/>
</dbReference>
<organism evidence="2 3">
    <name type="scientific">Companilactobacillus keshanensis</name>
    <dbReference type="NCBI Taxonomy" id="2486003"/>
    <lineage>
        <taxon>Bacteria</taxon>
        <taxon>Bacillati</taxon>
        <taxon>Bacillota</taxon>
        <taxon>Bacilli</taxon>
        <taxon>Lactobacillales</taxon>
        <taxon>Lactobacillaceae</taxon>
        <taxon>Companilactobacillus</taxon>
    </lineage>
</organism>
<protein>
    <submittedName>
        <fullName evidence="2">EbsA family protein</fullName>
    </submittedName>
</protein>
<evidence type="ECO:0000313" key="2">
    <source>
        <dbReference type="EMBL" id="MFD1419079.1"/>
    </source>
</evidence>
<gene>
    <name evidence="2" type="ORF">ACFQ42_10010</name>
</gene>
<evidence type="ECO:0000256" key="1">
    <source>
        <dbReference type="SAM" id="Phobius"/>
    </source>
</evidence>
<accession>A0ABW4BV24</accession>